<dbReference type="SUPFAM" id="SSF55681">
    <property type="entry name" value="Class II aaRS and biotin synthetases"/>
    <property type="match status" value="1"/>
</dbReference>
<sequence length="102" mass="11237">GKEFCNAYTELNDPFEQRARFEEQVRQKAQGDDEAQDIDETFVDALEHGLPPTGGWGIGIDRLVMFLTNSTNIKEVLLFPAMKPIETGANMNIANPGPAGQV</sequence>
<feature type="domain" description="Aminoacyl-transfer RNA synthetases class-II family profile" evidence="4">
    <location>
        <begin position="51"/>
        <end position="84"/>
    </location>
</feature>
<keyword evidence="3" id="KW-0067">ATP-binding</keyword>
<dbReference type="EMBL" id="SFCI01000191">
    <property type="protein sequence ID" value="TFY81622.1"/>
    <property type="molecule type" value="Genomic_DNA"/>
</dbReference>
<dbReference type="Gene3D" id="3.30.930.10">
    <property type="entry name" value="Bira Bifunctional Protein, Domain 2"/>
    <property type="match status" value="1"/>
</dbReference>
<keyword evidence="6" id="KW-1185">Reference proteome</keyword>
<evidence type="ECO:0000313" key="5">
    <source>
        <dbReference type="EMBL" id="TFY81622.1"/>
    </source>
</evidence>
<dbReference type="Pfam" id="PF00152">
    <property type="entry name" value="tRNA-synt_2"/>
    <property type="match status" value="1"/>
</dbReference>
<dbReference type="AlphaFoldDB" id="A0A4Z0A3M2"/>
<organism evidence="5 6">
    <name type="scientific">Hericium alpestre</name>
    <dbReference type="NCBI Taxonomy" id="135208"/>
    <lineage>
        <taxon>Eukaryota</taxon>
        <taxon>Fungi</taxon>
        <taxon>Dikarya</taxon>
        <taxon>Basidiomycota</taxon>
        <taxon>Agaricomycotina</taxon>
        <taxon>Agaricomycetes</taxon>
        <taxon>Russulales</taxon>
        <taxon>Hericiaceae</taxon>
        <taxon>Hericium</taxon>
    </lineage>
</organism>
<name>A0A4Z0A3M2_9AGAM</name>
<proteinExistence type="predicted"/>
<feature type="non-terminal residue" evidence="5">
    <location>
        <position position="1"/>
    </location>
</feature>
<keyword evidence="1" id="KW-0436">Ligase</keyword>
<dbReference type="Proteomes" id="UP000298061">
    <property type="component" value="Unassembled WGS sequence"/>
</dbReference>
<dbReference type="InterPro" id="IPR006195">
    <property type="entry name" value="aa-tRNA-synth_II"/>
</dbReference>
<dbReference type="OrthoDB" id="2829115at2759"/>
<dbReference type="GO" id="GO:0005829">
    <property type="term" value="C:cytosol"/>
    <property type="evidence" value="ECO:0007669"/>
    <property type="project" value="TreeGrafter"/>
</dbReference>
<dbReference type="InterPro" id="IPR004364">
    <property type="entry name" value="Aa-tRNA-synt_II"/>
</dbReference>
<reference evidence="5 6" key="1">
    <citation type="submission" date="2019-02" db="EMBL/GenBank/DDBJ databases">
        <title>Genome sequencing of the rare red list fungi Hericium alpestre (H. flagellum).</title>
        <authorList>
            <person name="Buettner E."/>
            <person name="Kellner H."/>
        </authorList>
    </citation>
    <scope>NUCLEOTIDE SEQUENCE [LARGE SCALE GENOMIC DNA]</scope>
    <source>
        <strain evidence="5 6">DSM 108284</strain>
    </source>
</reference>
<evidence type="ECO:0000259" key="4">
    <source>
        <dbReference type="PROSITE" id="PS50862"/>
    </source>
</evidence>
<evidence type="ECO:0000256" key="2">
    <source>
        <dbReference type="ARBA" id="ARBA00022741"/>
    </source>
</evidence>
<dbReference type="STRING" id="135208.A0A4Z0A3M2"/>
<dbReference type="PROSITE" id="PS50862">
    <property type="entry name" value="AA_TRNA_LIGASE_II"/>
    <property type="match status" value="1"/>
</dbReference>
<dbReference type="GO" id="GO:0005524">
    <property type="term" value="F:ATP binding"/>
    <property type="evidence" value="ECO:0007669"/>
    <property type="project" value="InterPro"/>
</dbReference>
<dbReference type="GO" id="GO:0004824">
    <property type="term" value="F:lysine-tRNA ligase activity"/>
    <property type="evidence" value="ECO:0007669"/>
    <property type="project" value="TreeGrafter"/>
</dbReference>
<dbReference type="PANTHER" id="PTHR42918:SF9">
    <property type="entry name" value="LYSINE--TRNA LIGASE"/>
    <property type="match status" value="1"/>
</dbReference>
<dbReference type="GO" id="GO:0006430">
    <property type="term" value="P:lysyl-tRNA aminoacylation"/>
    <property type="evidence" value="ECO:0007669"/>
    <property type="project" value="TreeGrafter"/>
</dbReference>
<comment type="caution">
    <text evidence="5">The sequence shown here is derived from an EMBL/GenBank/DDBJ whole genome shotgun (WGS) entry which is preliminary data.</text>
</comment>
<gene>
    <name evidence="5" type="ORF">EWM64_g2384</name>
</gene>
<evidence type="ECO:0000256" key="3">
    <source>
        <dbReference type="ARBA" id="ARBA00022840"/>
    </source>
</evidence>
<keyword evidence="2" id="KW-0547">Nucleotide-binding</keyword>
<protein>
    <recommendedName>
        <fullName evidence="4">Aminoacyl-transfer RNA synthetases class-II family profile domain-containing protein</fullName>
    </recommendedName>
</protein>
<evidence type="ECO:0000256" key="1">
    <source>
        <dbReference type="ARBA" id="ARBA00022598"/>
    </source>
</evidence>
<evidence type="ECO:0000313" key="6">
    <source>
        <dbReference type="Proteomes" id="UP000298061"/>
    </source>
</evidence>
<dbReference type="InterPro" id="IPR045864">
    <property type="entry name" value="aa-tRNA-synth_II/BPL/LPL"/>
</dbReference>
<dbReference type="GO" id="GO:0000049">
    <property type="term" value="F:tRNA binding"/>
    <property type="evidence" value="ECO:0007669"/>
    <property type="project" value="TreeGrafter"/>
</dbReference>
<dbReference type="PANTHER" id="PTHR42918">
    <property type="entry name" value="LYSYL-TRNA SYNTHETASE"/>
    <property type="match status" value="1"/>
</dbReference>
<accession>A0A4Z0A3M2</accession>